<evidence type="ECO:0000259" key="1">
    <source>
        <dbReference type="SMART" id="SM00930"/>
    </source>
</evidence>
<dbReference type="InterPro" id="IPR045865">
    <property type="entry name" value="ACT-like_dom_sf"/>
</dbReference>
<gene>
    <name evidence="2" type="ORF">MNBD_DELTA01-2034</name>
</gene>
<dbReference type="EMBL" id="UOEA01000041">
    <property type="protein sequence ID" value="VAV83438.1"/>
    <property type="molecule type" value="Genomic_DNA"/>
</dbReference>
<protein>
    <recommendedName>
        <fullName evidence="1">NIL domain-containing protein</fullName>
    </recommendedName>
</protein>
<reference evidence="2" key="1">
    <citation type="submission" date="2018-06" db="EMBL/GenBank/DDBJ databases">
        <authorList>
            <person name="Zhirakovskaya E."/>
        </authorList>
    </citation>
    <scope>NUCLEOTIDE SEQUENCE</scope>
</reference>
<dbReference type="Gene3D" id="3.30.70.260">
    <property type="match status" value="1"/>
</dbReference>
<dbReference type="Pfam" id="PF09383">
    <property type="entry name" value="NIL"/>
    <property type="match status" value="1"/>
</dbReference>
<name>A0A3B0R6F7_9ZZZZ</name>
<organism evidence="2">
    <name type="scientific">hydrothermal vent metagenome</name>
    <dbReference type="NCBI Taxonomy" id="652676"/>
    <lineage>
        <taxon>unclassified sequences</taxon>
        <taxon>metagenomes</taxon>
        <taxon>ecological metagenomes</taxon>
    </lineage>
</organism>
<dbReference type="AlphaFoldDB" id="A0A3B0R6F7"/>
<proteinExistence type="predicted"/>
<dbReference type="SUPFAM" id="SSF55021">
    <property type="entry name" value="ACT-like"/>
    <property type="match status" value="1"/>
</dbReference>
<evidence type="ECO:0000313" key="2">
    <source>
        <dbReference type="EMBL" id="VAV83438.1"/>
    </source>
</evidence>
<feature type="domain" description="NIL" evidence="1">
    <location>
        <begin position="1"/>
        <end position="72"/>
    </location>
</feature>
<accession>A0A3B0R6F7</accession>
<sequence length="78" mass="8710">MKKRIYMTYPKELIKEPLIYNIGKDFQVATNIRQATISDTIGLVAVELDGTPGAIDKAIEYLTSKGVKVEPIELDVIE</sequence>
<dbReference type="SMART" id="SM00930">
    <property type="entry name" value="NIL"/>
    <property type="match status" value="1"/>
</dbReference>
<dbReference type="InterPro" id="IPR018449">
    <property type="entry name" value="NIL_domain"/>
</dbReference>